<dbReference type="PANTHER" id="PTHR48029:SF1">
    <property type="entry name" value="NUCLEOLAR PROTEIN 8"/>
    <property type="match status" value="1"/>
</dbReference>
<feature type="region of interest" description="Disordered" evidence="2">
    <location>
        <begin position="1"/>
        <end position="23"/>
    </location>
</feature>
<dbReference type="OrthoDB" id="21643at2759"/>
<organism evidence="4 5">
    <name type="scientific">Smittium culicis</name>
    <dbReference type="NCBI Taxonomy" id="133412"/>
    <lineage>
        <taxon>Eukaryota</taxon>
        <taxon>Fungi</taxon>
        <taxon>Fungi incertae sedis</taxon>
        <taxon>Zoopagomycota</taxon>
        <taxon>Kickxellomycotina</taxon>
        <taxon>Harpellomycetes</taxon>
        <taxon>Harpellales</taxon>
        <taxon>Legeriomycetaceae</taxon>
        <taxon>Smittium</taxon>
    </lineage>
</organism>
<name>A0A1R1X8S3_9FUNG</name>
<accession>A0A1R1X8S3</accession>
<dbReference type="Proteomes" id="UP000187429">
    <property type="component" value="Unassembled WGS sequence"/>
</dbReference>
<feature type="region of interest" description="Disordered" evidence="2">
    <location>
        <begin position="273"/>
        <end position="292"/>
    </location>
</feature>
<feature type="domain" description="RRM" evidence="3">
    <location>
        <begin position="47"/>
        <end position="79"/>
    </location>
</feature>
<reference evidence="5" key="1">
    <citation type="submission" date="2017-01" db="EMBL/GenBank/DDBJ databases">
        <authorList>
            <person name="Wang Y."/>
            <person name="White M."/>
            <person name="Kvist S."/>
            <person name="Moncalvo J.-M."/>
        </authorList>
    </citation>
    <scope>NUCLEOTIDE SEQUENCE [LARGE SCALE GENOMIC DNA]</scope>
    <source>
        <strain evidence="5">ID-206-W2</strain>
    </source>
</reference>
<keyword evidence="1" id="KW-0694">RNA-binding</keyword>
<proteinExistence type="predicted"/>
<gene>
    <name evidence="4" type="ORF">AYI69_g10015</name>
</gene>
<sequence>MEEPPTKNISSEPAIDEETAARNKAQADLNNKIQTEADNNEVQVFRVYVGGLSENITENEVVERFKTFGEIQDSYMPKSAVSGESLYNGSKWKGSSLKIQLAKTSSLELVKKSNEDSSSVDSQQERIKKRLLRAKSVHSENMSLVTEKNIDSRVGWKRGRYGRAIAVVKIRKNRDCIVTVDPYKYKDNLEKLFGSIRPKKLSKLDYHYDDEYSDVDLLSDSDDSQDEIVSNDFFADKSKVTRSTGYIEDRVDSNSFKSYDLGNTVVSNSNIENSTIENPEDSNENTGFGNIKDIATNDNSNLIDERDKNMQLINSLLENGGTGSGFKLFDAPGNTDISVQELGNSLANGYQPITASNPNYGGGSYFGSIFGAPENQQQQVETKPMFFEHTASQDLFQKCRLYPVLATDANELLGGSLSSSAQNGGIFDLKQVSDDFFIGTKQQLEESISHWENQRLFLTRDYKRRHKNAKISIRKGFNRKP</sequence>
<evidence type="ECO:0000256" key="2">
    <source>
        <dbReference type="SAM" id="MobiDB-lite"/>
    </source>
</evidence>
<dbReference type="InterPro" id="IPR035979">
    <property type="entry name" value="RBD_domain_sf"/>
</dbReference>
<dbReference type="InterPro" id="IPR012677">
    <property type="entry name" value="Nucleotide-bd_a/b_plait_sf"/>
</dbReference>
<evidence type="ECO:0000256" key="1">
    <source>
        <dbReference type="ARBA" id="ARBA00022884"/>
    </source>
</evidence>
<evidence type="ECO:0000259" key="3">
    <source>
        <dbReference type="Pfam" id="PF00076"/>
    </source>
</evidence>
<protein>
    <submittedName>
        <fullName evidence="4">Nucleolar protein 8</fullName>
    </submittedName>
</protein>
<dbReference type="Gene3D" id="3.30.70.330">
    <property type="match status" value="1"/>
</dbReference>
<keyword evidence="5" id="KW-1185">Reference proteome</keyword>
<evidence type="ECO:0000313" key="5">
    <source>
        <dbReference type="Proteomes" id="UP000187429"/>
    </source>
</evidence>
<dbReference type="PANTHER" id="PTHR48029">
    <property type="entry name" value="NUCLEOLAR PROTEIN 8"/>
    <property type="match status" value="1"/>
</dbReference>
<dbReference type="AlphaFoldDB" id="A0A1R1X8S3"/>
<dbReference type="InterPro" id="IPR000504">
    <property type="entry name" value="RRM_dom"/>
</dbReference>
<dbReference type="Pfam" id="PF00076">
    <property type="entry name" value="RRM_1"/>
    <property type="match status" value="1"/>
</dbReference>
<dbReference type="GO" id="GO:0003723">
    <property type="term" value="F:RNA binding"/>
    <property type="evidence" value="ECO:0007669"/>
    <property type="project" value="UniProtKB-KW"/>
</dbReference>
<dbReference type="SUPFAM" id="SSF54928">
    <property type="entry name" value="RNA-binding domain, RBD"/>
    <property type="match status" value="1"/>
</dbReference>
<dbReference type="EMBL" id="LSSM01006312">
    <property type="protein sequence ID" value="OMJ11037.1"/>
    <property type="molecule type" value="Genomic_DNA"/>
</dbReference>
<evidence type="ECO:0000313" key="4">
    <source>
        <dbReference type="EMBL" id="OMJ11037.1"/>
    </source>
</evidence>
<comment type="caution">
    <text evidence="4">The sequence shown here is derived from an EMBL/GenBank/DDBJ whole genome shotgun (WGS) entry which is preliminary data.</text>
</comment>